<protein>
    <submittedName>
        <fullName evidence="2">Uncharacterized protein</fullName>
    </submittedName>
</protein>
<dbReference type="EMBL" id="CAJVCH010145431">
    <property type="protein sequence ID" value="CAG7727224.1"/>
    <property type="molecule type" value="Genomic_DNA"/>
</dbReference>
<evidence type="ECO:0000313" key="3">
    <source>
        <dbReference type="Proteomes" id="UP000708208"/>
    </source>
</evidence>
<organism evidence="2 3">
    <name type="scientific">Allacma fusca</name>
    <dbReference type="NCBI Taxonomy" id="39272"/>
    <lineage>
        <taxon>Eukaryota</taxon>
        <taxon>Metazoa</taxon>
        <taxon>Ecdysozoa</taxon>
        <taxon>Arthropoda</taxon>
        <taxon>Hexapoda</taxon>
        <taxon>Collembola</taxon>
        <taxon>Symphypleona</taxon>
        <taxon>Sminthuridae</taxon>
        <taxon>Allacma</taxon>
    </lineage>
</organism>
<proteinExistence type="predicted"/>
<accession>A0A8J2JZY0</accession>
<name>A0A8J2JZY0_9HEXA</name>
<keyword evidence="3" id="KW-1185">Reference proteome</keyword>
<feature type="region of interest" description="Disordered" evidence="1">
    <location>
        <begin position="1"/>
        <end position="21"/>
    </location>
</feature>
<dbReference type="Proteomes" id="UP000708208">
    <property type="component" value="Unassembled WGS sequence"/>
</dbReference>
<reference evidence="2" key="1">
    <citation type="submission" date="2021-06" db="EMBL/GenBank/DDBJ databases">
        <authorList>
            <person name="Hodson N. C."/>
            <person name="Mongue J. A."/>
            <person name="Jaron S. K."/>
        </authorList>
    </citation>
    <scope>NUCLEOTIDE SEQUENCE</scope>
</reference>
<dbReference type="AlphaFoldDB" id="A0A8J2JZY0"/>
<gene>
    <name evidence="2" type="ORF">AFUS01_LOCUS16077</name>
</gene>
<evidence type="ECO:0000256" key="1">
    <source>
        <dbReference type="SAM" id="MobiDB-lite"/>
    </source>
</evidence>
<evidence type="ECO:0000313" key="2">
    <source>
        <dbReference type="EMBL" id="CAG7727224.1"/>
    </source>
</evidence>
<comment type="caution">
    <text evidence="2">The sequence shown here is derived from an EMBL/GenBank/DDBJ whole genome shotgun (WGS) entry which is preliminary data.</text>
</comment>
<sequence>MKVPGRSDMDSKNQDSNNAFKNWYDSDTQIFRLQSSKFQKVLYHKHVATSAATHVVYALSFWLDIELQ</sequence>
<feature type="compositionally biased region" description="Basic and acidic residues" evidence="1">
    <location>
        <begin position="1"/>
        <end position="13"/>
    </location>
</feature>